<dbReference type="Proteomes" id="UP000318571">
    <property type="component" value="Chromosome 2"/>
</dbReference>
<evidence type="ECO:0000313" key="4">
    <source>
        <dbReference type="EMBL" id="TRY74435.1"/>
    </source>
</evidence>
<dbReference type="PROSITE" id="PS50088">
    <property type="entry name" value="ANK_REPEAT"/>
    <property type="match status" value="3"/>
</dbReference>
<name>A0A553P9R4_TIGCA</name>
<dbReference type="PROSITE" id="PS51257">
    <property type="entry name" value="PROKAR_LIPOPROTEIN"/>
    <property type="match status" value="1"/>
</dbReference>
<dbReference type="Pfam" id="PF00023">
    <property type="entry name" value="Ank"/>
    <property type="match status" value="1"/>
</dbReference>
<dbReference type="Pfam" id="PF12796">
    <property type="entry name" value="Ank_2"/>
    <property type="match status" value="1"/>
</dbReference>
<dbReference type="AlphaFoldDB" id="A0A553P9R4"/>
<protein>
    <submittedName>
        <fullName evidence="4">Uncharacterized protein</fullName>
    </submittedName>
</protein>
<dbReference type="PANTHER" id="PTHR24198:SF165">
    <property type="entry name" value="ANKYRIN REPEAT-CONTAINING PROTEIN-RELATED"/>
    <property type="match status" value="1"/>
</dbReference>
<dbReference type="SMART" id="SM00248">
    <property type="entry name" value="ANK"/>
    <property type="match status" value="4"/>
</dbReference>
<keyword evidence="1" id="KW-0677">Repeat</keyword>
<evidence type="ECO:0000256" key="1">
    <source>
        <dbReference type="ARBA" id="ARBA00022737"/>
    </source>
</evidence>
<dbReference type="PANTHER" id="PTHR24198">
    <property type="entry name" value="ANKYRIN REPEAT AND PROTEIN KINASE DOMAIN-CONTAINING PROTEIN"/>
    <property type="match status" value="1"/>
</dbReference>
<dbReference type="STRING" id="6832.A0A553P9R4"/>
<dbReference type="InterPro" id="IPR036770">
    <property type="entry name" value="Ankyrin_rpt-contain_sf"/>
</dbReference>
<proteinExistence type="predicted"/>
<feature type="repeat" description="ANK" evidence="3">
    <location>
        <begin position="115"/>
        <end position="147"/>
    </location>
</feature>
<accession>A0A553P9R4</accession>
<dbReference type="InterPro" id="IPR002110">
    <property type="entry name" value="Ankyrin_rpt"/>
</dbReference>
<keyword evidence="5" id="KW-1185">Reference proteome</keyword>
<feature type="repeat" description="ANK" evidence="3">
    <location>
        <begin position="49"/>
        <end position="81"/>
    </location>
</feature>
<reference evidence="4 5" key="1">
    <citation type="journal article" date="2018" name="Nat. Ecol. Evol.">
        <title>Genomic signatures of mitonuclear coevolution across populations of Tigriopus californicus.</title>
        <authorList>
            <person name="Barreto F.S."/>
            <person name="Watson E.T."/>
            <person name="Lima T.G."/>
            <person name="Willett C.S."/>
            <person name="Edmands S."/>
            <person name="Li W."/>
            <person name="Burton R.S."/>
        </authorList>
    </citation>
    <scope>NUCLEOTIDE SEQUENCE [LARGE SCALE GENOMIC DNA]</scope>
    <source>
        <strain evidence="4 5">San Diego</strain>
    </source>
</reference>
<sequence length="281" mass="31193">MNSHRHLLRSLITPAVFGMACRGSEDEIKEQIHLSIHPHHRLLEYKDSQGKTMLQHASYCGQVGLVSFLLKMGANTQSRDSQGLQALHYAAAVGSVSTLDQLLSLDQSVNGRSNAGNTALMCAVQFGHAKAVRFLLDQGAQTTLQNNRGQSALEMAIVGDQCPLEVLDMLLDDPDCRVEIMANGGRFLSLAALTDNVKKCEAMIRVLPKDYKFDTLDESDNPILRLAQRSQGYPRANELEIVQKIAQKFPKLLHFLYQEGLQTPISVKNRLHFLCQIVKAN</sequence>
<gene>
    <name evidence="4" type="ORF">TCAL_05028</name>
</gene>
<dbReference type="Gene3D" id="1.25.40.20">
    <property type="entry name" value="Ankyrin repeat-containing domain"/>
    <property type="match status" value="1"/>
</dbReference>
<keyword evidence="2 3" id="KW-0040">ANK repeat</keyword>
<evidence type="ECO:0000313" key="5">
    <source>
        <dbReference type="Proteomes" id="UP000318571"/>
    </source>
</evidence>
<evidence type="ECO:0000256" key="2">
    <source>
        <dbReference type="ARBA" id="ARBA00023043"/>
    </source>
</evidence>
<dbReference type="EMBL" id="VCGU01000005">
    <property type="protein sequence ID" value="TRY74435.1"/>
    <property type="molecule type" value="Genomic_DNA"/>
</dbReference>
<feature type="repeat" description="ANK" evidence="3">
    <location>
        <begin position="82"/>
        <end position="114"/>
    </location>
</feature>
<dbReference type="SUPFAM" id="SSF48403">
    <property type="entry name" value="Ankyrin repeat"/>
    <property type="match status" value="1"/>
</dbReference>
<comment type="caution">
    <text evidence="4">The sequence shown here is derived from an EMBL/GenBank/DDBJ whole genome shotgun (WGS) entry which is preliminary data.</text>
</comment>
<organism evidence="4 5">
    <name type="scientific">Tigriopus californicus</name>
    <name type="common">Marine copepod</name>
    <dbReference type="NCBI Taxonomy" id="6832"/>
    <lineage>
        <taxon>Eukaryota</taxon>
        <taxon>Metazoa</taxon>
        <taxon>Ecdysozoa</taxon>
        <taxon>Arthropoda</taxon>
        <taxon>Crustacea</taxon>
        <taxon>Multicrustacea</taxon>
        <taxon>Hexanauplia</taxon>
        <taxon>Copepoda</taxon>
        <taxon>Harpacticoida</taxon>
        <taxon>Harpacticidae</taxon>
        <taxon>Tigriopus</taxon>
    </lineage>
</organism>
<dbReference type="OrthoDB" id="426293at2759"/>
<evidence type="ECO:0000256" key="3">
    <source>
        <dbReference type="PROSITE-ProRule" id="PRU00023"/>
    </source>
</evidence>
<dbReference type="PROSITE" id="PS50297">
    <property type="entry name" value="ANK_REP_REGION"/>
    <property type="match status" value="2"/>
</dbReference>